<dbReference type="Gene3D" id="1.10.540.10">
    <property type="entry name" value="Acyl-CoA dehydrogenase/oxidase, N-terminal domain"/>
    <property type="match status" value="1"/>
</dbReference>
<dbReference type="InterPro" id="IPR037069">
    <property type="entry name" value="AcylCoA_DH/ox_N_sf"/>
</dbReference>
<dbReference type="InterPro" id="IPR009100">
    <property type="entry name" value="AcylCoA_DH/oxidase_NM_dom_sf"/>
</dbReference>
<gene>
    <name evidence="5" type="ORF">F6W96_29300</name>
</gene>
<name>A0A6G9Z8G4_9NOCA</name>
<dbReference type="Pfam" id="PF02771">
    <property type="entry name" value="Acyl-CoA_dh_N"/>
    <property type="match status" value="1"/>
</dbReference>
<dbReference type="InterPro" id="IPR013786">
    <property type="entry name" value="AcylCoA_DH/ox_N"/>
</dbReference>
<dbReference type="InterPro" id="IPR013107">
    <property type="entry name" value="Acyl-CoA_DH_C"/>
</dbReference>
<dbReference type="Pfam" id="PF08028">
    <property type="entry name" value="Acyl-CoA_dh_2"/>
    <property type="match status" value="1"/>
</dbReference>
<organism evidence="5 6">
    <name type="scientific">Nocardia terpenica</name>
    <dbReference type="NCBI Taxonomy" id="455432"/>
    <lineage>
        <taxon>Bacteria</taxon>
        <taxon>Bacillati</taxon>
        <taxon>Actinomycetota</taxon>
        <taxon>Actinomycetes</taxon>
        <taxon>Mycobacteriales</taxon>
        <taxon>Nocardiaceae</taxon>
        <taxon>Nocardia</taxon>
    </lineage>
</organism>
<feature type="domain" description="Acyl-CoA dehydrogenase C-terminal" evidence="4">
    <location>
        <begin position="249"/>
        <end position="377"/>
    </location>
</feature>
<proteinExistence type="inferred from homology"/>
<protein>
    <submittedName>
        <fullName evidence="5">Acyl-CoA dehydrogenase</fullName>
    </submittedName>
</protein>
<dbReference type="EMBL" id="CP046173">
    <property type="protein sequence ID" value="QIS21818.1"/>
    <property type="molecule type" value="Genomic_DNA"/>
</dbReference>
<dbReference type="InterPro" id="IPR050741">
    <property type="entry name" value="Acyl-CoA_dehydrogenase"/>
</dbReference>
<evidence type="ECO:0000256" key="2">
    <source>
        <dbReference type="ARBA" id="ARBA00049661"/>
    </source>
</evidence>
<dbReference type="GO" id="GO:0033539">
    <property type="term" value="P:fatty acid beta-oxidation using acyl-CoA dehydrogenase"/>
    <property type="evidence" value="ECO:0007669"/>
    <property type="project" value="TreeGrafter"/>
</dbReference>
<evidence type="ECO:0000313" key="6">
    <source>
        <dbReference type="Proteomes" id="UP000500953"/>
    </source>
</evidence>
<sequence length="397" mass="42757">MTVVEPRLFIPPPSPEEREWVARVDRIADLIGEYREQGEQHRATPQPVFEALRDAGISRMWVSEDFGGGQVALTTGSAVIQALARLDASVAWQMGVQGAIGRLSDYLPEPTSRKLFQDNTYLVVGGVNPSGSAERVPGGFRLTGEWSFASGFAHAGWLVCAARVTEGGVAVQREAGPELRMLFVSRDDVEFLDTWRTIGLRGTGSNSYRVSDVFVPEEFTVDQADMLRPPSPRPSRGYPVGYYDFGPFTSASTALGIARDAVDSARELTHRKTPAAGTATLAASHTVQEKLARAEMLVHSSDVLLRNAADQVTANGETGGDALSALVRLTAATVAEQTVAAVTIAFTLAGTGSIYSSSRLERAFRDIHSATKHITLSSSHFEMAGQYLLGGGLQMRR</sequence>
<evidence type="ECO:0000259" key="3">
    <source>
        <dbReference type="Pfam" id="PF02771"/>
    </source>
</evidence>
<dbReference type="Proteomes" id="UP000500953">
    <property type="component" value="Chromosome"/>
</dbReference>
<dbReference type="SUPFAM" id="SSF56645">
    <property type="entry name" value="Acyl-CoA dehydrogenase NM domain-like"/>
    <property type="match status" value="1"/>
</dbReference>
<dbReference type="AlphaFoldDB" id="A0A6G9Z8G4"/>
<comment type="similarity">
    <text evidence="2">Belongs to the HpaH/HsaA monooxygenase family.</text>
</comment>
<dbReference type="GO" id="GO:0003995">
    <property type="term" value="F:acyl-CoA dehydrogenase activity"/>
    <property type="evidence" value="ECO:0007669"/>
    <property type="project" value="TreeGrafter"/>
</dbReference>
<dbReference type="GO" id="GO:0005737">
    <property type="term" value="C:cytoplasm"/>
    <property type="evidence" value="ECO:0007669"/>
    <property type="project" value="TreeGrafter"/>
</dbReference>
<dbReference type="SUPFAM" id="SSF47203">
    <property type="entry name" value="Acyl-CoA dehydrogenase C-terminal domain-like"/>
    <property type="match status" value="1"/>
</dbReference>
<dbReference type="GO" id="GO:0050660">
    <property type="term" value="F:flavin adenine dinucleotide binding"/>
    <property type="evidence" value="ECO:0007669"/>
    <property type="project" value="InterPro"/>
</dbReference>
<dbReference type="RefSeq" id="WP_167489084.1">
    <property type="nucleotide sequence ID" value="NZ_CP046173.1"/>
</dbReference>
<feature type="domain" description="Acyl-CoA dehydrogenase/oxidase N-terminal" evidence="3">
    <location>
        <begin position="16"/>
        <end position="101"/>
    </location>
</feature>
<dbReference type="PANTHER" id="PTHR48083">
    <property type="entry name" value="MEDIUM-CHAIN SPECIFIC ACYL-COA DEHYDROGENASE, MITOCHONDRIAL-RELATED"/>
    <property type="match status" value="1"/>
</dbReference>
<dbReference type="InterPro" id="IPR036250">
    <property type="entry name" value="AcylCo_DH-like_C"/>
</dbReference>
<evidence type="ECO:0000256" key="1">
    <source>
        <dbReference type="ARBA" id="ARBA00023002"/>
    </source>
</evidence>
<keyword evidence="1" id="KW-0560">Oxidoreductase</keyword>
<evidence type="ECO:0000313" key="5">
    <source>
        <dbReference type="EMBL" id="QIS21818.1"/>
    </source>
</evidence>
<dbReference type="PANTHER" id="PTHR48083:SF2">
    <property type="entry name" value="MEDIUM-CHAIN SPECIFIC ACYL-COA DEHYDROGENASE, MITOCHONDRIAL"/>
    <property type="match status" value="1"/>
</dbReference>
<reference evidence="5 6" key="1">
    <citation type="journal article" date="2019" name="ACS Chem. Biol.">
        <title>Identification and Mobilization of a Cryptic Antibiotic Biosynthesis Gene Locus from a Human-Pathogenic Nocardia Isolate.</title>
        <authorList>
            <person name="Herisse M."/>
            <person name="Ishida K."/>
            <person name="Porter J.L."/>
            <person name="Howden B."/>
            <person name="Hertweck C."/>
            <person name="Stinear T.P."/>
            <person name="Pidot S.J."/>
        </authorList>
    </citation>
    <scope>NUCLEOTIDE SEQUENCE [LARGE SCALE GENOMIC DNA]</scope>
    <source>
        <strain evidence="5 6">AUSMDU00012715</strain>
    </source>
</reference>
<accession>A0A6G9Z8G4</accession>
<dbReference type="Gene3D" id="2.40.110.10">
    <property type="entry name" value="Butyryl-CoA Dehydrogenase, subunit A, domain 2"/>
    <property type="match status" value="1"/>
</dbReference>
<dbReference type="InterPro" id="IPR046373">
    <property type="entry name" value="Acyl-CoA_Oxase/DH_mid-dom_sf"/>
</dbReference>
<dbReference type="PIRSF" id="PIRSF016578">
    <property type="entry name" value="HsaA"/>
    <property type="match status" value="1"/>
</dbReference>
<evidence type="ECO:0000259" key="4">
    <source>
        <dbReference type="Pfam" id="PF08028"/>
    </source>
</evidence>
<dbReference type="Gene3D" id="1.20.140.10">
    <property type="entry name" value="Butyryl-CoA Dehydrogenase, subunit A, domain 3"/>
    <property type="match status" value="1"/>
</dbReference>